<name>A0ACC3DE38_9PEZI</name>
<reference evidence="1" key="1">
    <citation type="submission" date="2024-09" db="EMBL/GenBank/DDBJ databases">
        <title>Black Yeasts Isolated from many extreme environments.</title>
        <authorList>
            <person name="Coleine C."/>
            <person name="Stajich J.E."/>
            <person name="Selbmann L."/>
        </authorList>
    </citation>
    <scope>NUCLEOTIDE SEQUENCE</scope>
    <source>
        <strain evidence="1">CCFEE 5737</strain>
    </source>
</reference>
<accession>A0ACC3DE38</accession>
<comment type="caution">
    <text evidence="1">The sequence shown here is derived from an EMBL/GenBank/DDBJ whole genome shotgun (WGS) entry which is preliminary data.</text>
</comment>
<protein>
    <submittedName>
        <fullName evidence="1">Uncharacterized protein</fullName>
    </submittedName>
</protein>
<sequence>MPATTTTLSAASPHRRGRSSDPSSNLDVPLPPAKKLRHTKSTTPNGLEAALFHQNEGKTLTATSTNGHPDARRNHVDESRAVVGKPAVGNGDVDMADAEIIAISSNDEEDEEEDSEDDVSDTEPGAEDARGEADVPKDGTDVDMVNGDSQEQQQLPTPEAPSFGEMLSANDGPIDVEAAFADPHAESAVALKGKRVLTVPSAGSLGT</sequence>
<feature type="non-terminal residue" evidence="1">
    <location>
        <position position="207"/>
    </location>
</feature>
<gene>
    <name evidence="1" type="ORF">LTS18_002405</name>
</gene>
<keyword evidence="2" id="KW-1185">Reference proteome</keyword>
<proteinExistence type="predicted"/>
<organism evidence="1 2">
    <name type="scientific">Coniosporium uncinatum</name>
    <dbReference type="NCBI Taxonomy" id="93489"/>
    <lineage>
        <taxon>Eukaryota</taxon>
        <taxon>Fungi</taxon>
        <taxon>Dikarya</taxon>
        <taxon>Ascomycota</taxon>
        <taxon>Pezizomycotina</taxon>
        <taxon>Dothideomycetes</taxon>
        <taxon>Dothideomycetes incertae sedis</taxon>
        <taxon>Coniosporium</taxon>
    </lineage>
</organism>
<evidence type="ECO:0000313" key="2">
    <source>
        <dbReference type="Proteomes" id="UP001186974"/>
    </source>
</evidence>
<dbReference type="Proteomes" id="UP001186974">
    <property type="component" value="Unassembled WGS sequence"/>
</dbReference>
<evidence type="ECO:0000313" key="1">
    <source>
        <dbReference type="EMBL" id="KAK3065778.1"/>
    </source>
</evidence>
<dbReference type="EMBL" id="JAWDJW010006214">
    <property type="protein sequence ID" value="KAK3065778.1"/>
    <property type="molecule type" value="Genomic_DNA"/>
</dbReference>